<dbReference type="AlphaFoldDB" id="A0A9P0ZTI7"/>
<dbReference type="CDD" id="cd01837">
    <property type="entry name" value="SGNH_plant_lipase_like"/>
    <property type="match status" value="1"/>
</dbReference>
<dbReference type="SUPFAM" id="SSF52266">
    <property type="entry name" value="SGNH hydrolase"/>
    <property type="match status" value="1"/>
</dbReference>
<keyword evidence="7" id="KW-1185">Reference proteome</keyword>
<feature type="signal peptide" evidence="5">
    <location>
        <begin position="1"/>
        <end position="29"/>
    </location>
</feature>
<dbReference type="Pfam" id="PF00657">
    <property type="entry name" value="Lipase_GDSL"/>
    <property type="match status" value="1"/>
</dbReference>
<dbReference type="PANTHER" id="PTHR22835">
    <property type="entry name" value="ZINC FINGER FYVE DOMAIN CONTAINING PROTEIN"/>
    <property type="match status" value="1"/>
</dbReference>
<dbReference type="InterPro" id="IPR035669">
    <property type="entry name" value="SGNH_plant_lipase-like"/>
</dbReference>
<accession>A0A9P0ZTI7</accession>
<evidence type="ECO:0000313" key="7">
    <source>
        <dbReference type="Proteomes" id="UP001152484"/>
    </source>
</evidence>
<keyword evidence="4" id="KW-0325">Glycoprotein</keyword>
<dbReference type="PANTHER" id="PTHR22835:SF670">
    <property type="entry name" value="GDSL-LIKE LIPASE_ACYLHYDROLASE"/>
    <property type="match status" value="1"/>
</dbReference>
<evidence type="ECO:0000256" key="1">
    <source>
        <dbReference type="ARBA" id="ARBA00008668"/>
    </source>
</evidence>
<dbReference type="EMBL" id="CAMAPE010000061">
    <property type="protein sequence ID" value="CAH9113696.1"/>
    <property type="molecule type" value="Genomic_DNA"/>
</dbReference>
<evidence type="ECO:0008006" key="8">
    <source>
        <dbReference type="Google" id="ProtNLM"/>
    </source>
</evidence>
<name>A0A9P0ZTI7_CUSEU</name>
<dbReference type="InterPro" id="IPR001087">
    <property type="entry name" value="GDSL"/>
</dbReference>
<gene>
    <name evidence="6" type="ORF">CEURO_LOCUS20116</name>
</gene>
<comment type="caution">
    <text evidence="6">The sequence shown here is derived from an EMBL/GenBank/DDBJ whole genome shotgun (WGS) entry which is preliminary data.</text>
</comment>
<sequence length="388" mass="42063">MDASSSMAFMLISVVYVLLLLASNCSVHGQYRSIISFGDSLADTGNLVRLSISKSNVVSGVLPYGETYFHHPTGRFSDGRLVVDFIAQSMGFPLLPPSVAVKTGNVGEQFIEGVNFAVAGATALDVSYFAERGVVNPSTNVSLGTELEWFKQMLPSLCGTGSSCKEYLQNSLILMGEIGGNDYNHPFMQGHSKEEVVTYVPNVINAISLAINELIELGAQTLIVPGNLPIGCSAAYLTLFSTTNKKDYDAKTGCLNWLNDFSRIHNQLLQDELDRLRQLHPNVNIIYADYYNAAMRIYRTPSQFGFESSTSACCGGGGPYNYDSSVECGGARSTVCDDPSVYVSWDGMHLTESAYRSIAAGLLQGPYTTPRMGDFLSLKSTLSMHGEI</sequence>
<evidence type="ECO:0000256" key="3">
    <source>
        <dbReference type="ARBA" id="ARBA00022801"/>
    </source>
</evidence>
<reference evidence="6" key="1">
    <citation type="submission" date="2022-07" db="EMBL/GenBank/DDBJ databases">
        <authorList>
            <person name="Macas J."/>
            <person name="Novak P."/>
            <person name="Neumann P."/>
        </authorList>
    </citation>
    <scope>NUCLEOTIDE SEQUENCE</scope>
</reference>
<comment type="similarity">
    <text evidence="1">Belongs to the 'GDSL' lipolytic enzyme family.</text>
</comment>
<keyword evidence="3" id="KW-0378">Hydrolase</keyword>
<protein>
    <recommendedName>
        <fullName evidence="8">GDSL esterase/lipase</fullName>
    </recommendedName>
</protein>
<dbReference type="GO" id="GO:0016788">
    <property type="term" value="F:hydrolase activity, acting on ester bonds"/>
    <property type="evidence" value="ECO:0007669"/>
    <property type="project" value="InterPro"/>
</dbReference>
<evidence type="ECO:0000256" key="2">
    <source>
        <dbReference type="ARBA" id="ARBA00022729"/>
    </source>
</evidence>
<organism evidence="6 7">
    <name type="scientific">Cuscuta europaea</name>
    <name type="common">European dodder</name>
    <dbReference type="NCBI Taxonomy" id="41803"/>
    <lineage>
        <taxon>Eukaryota</taxon>
        <taxon>Viridiplantae</taxon>
        <taxon>Streptophyta</taxon>
        <taxon>Embryophyta</taxon>
        <taxon>Tracheophyta</taxon>
        <taxon>Spermatophyta</taxon>
        <taxon>Magnoliopsida</taxon>
        <taxon>eudicotyledons</taxon>
        <taxon>Gunneridae</taxon>
        <taxon>Pentapetalae</taxon>
        <taxon>asterids</taxon>
        <taxon>lamiids</taxon>
        <taxon>Solanales</taxon>
        <taxon>Convolvulaceae</taxon>
        <taxon>Cuscuteae</taxon>
        <taxon>Cuscuta</taxon>
        <taxon>Cuscuta subgen. Cuscuta</taxon>
    </lineage>
</organism>
<proteinExistence type="inferred from homology"/>
<evidence type="ECO:0000256" key="5">
    <source>
        <dbReference type="SAM" id="SignalP"/>
    </source>
</evidence>
<dbReference type="InterPro" id="IPR036514">
    <property type="entry name" value="SGNH_hydro_sf"/>
</dbReference>
<feature type="chain" id="PRO_5040460992" description="GDSL esterase/lipase" evidence="5">
    <location>
        <begin position="30"/>
        <end position="388"/>
    </location>
</feature>
<dbReference type="Gene3D" id="3.40.50.1110">
    <property type="entry name" value="SGNH hydrolase"/>
    <property type="match status" value="1"/>
</dbReference>
<evidence type="ECO:0000313" key="6">
    <source>
        <dbReference type="EMBL" id="CAH9113696.1"/>
    </source>
</evidence>
<evidence type="ECO:0000256" key="4">
    <source>
        <dbReference type="ARBA" id="ARBA00023180"/>
    </source>
</evidence>
<keyword evidence="2 5" id="KW-0732">Signal</keyword>
<dbReference type="OrthoDB" id="1600564at2759"/>
<dbReference type="Proteomes" id="UP001152484">
    <property type="component" value="Unassembled WGS sequence"/>
</dbReference>